<dbReference type="PANTHER" id="PTHR31432:SF0">
    <property type="entry name" value="INTRAFLAGELLAR TRANSPORT PROTEIN 74 HOMOLOG"/>
    <property type="match status" value="1"/>
</dbReference>
<dbReference type="GO" id="GO:0035735">
    <property type="term" value="P:intraciliary transport involved in cilium assembly"/>
    <property type="evidence" value="ECO:0007669"/>
    <property type="project" value="TreeGrafter"/>
</dbReference>
<feature type="coiled-coil region" evidence="1">
    <location>
        <begin position="143"/>
        <end position="186"/>
    </location>
</feature>
<reference evidence="2" key="1">
    <citation type="submission" date="2021-01" db="EMBL/GenBank/DDBJ databases">
        <authorList>
            <person name="Corre E."/>
            <person name="Pelletier E."/>
            <person name="Niang G."/>
            <person name="Scheremetjew M."/>
            <person name="Finn R."/>
            <person name="Kale V."/>
            <person name="Holt S."/>
            <person name="Cochrane G."/>
            <person name="Meng A."/>
            <person name="Brown T."/>
            <person name="Cohen L."/>
        </authorList>
    </citation>
    <scope>NUCLEOTIDE SEQUENCE</scope>
    <source>
        <strain evidence="2">CCMP441</strain>
    </source>
</reference>
<dbReference type="InterPro" id="IPR029602">
    <property type="entry name" value="IFT74"/>
</dbReference>
<gene>
    <name evidence="2" type="ORF">HAND1043_LOCUS1646</name>
</gene>
<dbReference type="PANTHER" id="PTHR31432">
    <property type="entry name" value="INTRAFLAGELLAR TRANSPORT PROTEIN 74 HOMOLOG"/>
    <property type="match status" value="1"/>
</dbReference>
<dbReference type="GO" id="GO:0030992">
    <property type="term" value="C:intraciliary transport particle B"/>
    <property type="evidence" value="ECO:0007669"/>
    <property type="project" value="InterPro"/>
</dbReference>
<name>A0A6T8H142_HEMAN</name>
<organism evidence="2">
    <name type="scientific">Hemiselmis andersenii</name>
    <name type="common">Cryptophyte alga</name>
    <dbReference type="NCBI Taxonomy" id="464988"/>
    <lineage>
        <taxon>Eukaryota</taxon>
        <taxon>Cryptophyceae</taxon>
        <taxon>Cryptomonadales</taxon>
        <taxon>Hemiselmidaceae</taxon>
        <taxon>Hemiselmis</taxon>
    </lineage>
</organism>
<evidence type="ECO:0000313" key="2">
    <source>
        <dbReference type="EMBL" id="CAD8735155.1"/>
    </source>
</evidence>
<dbReference type="GO" id="GO:0048487">
    <property type="term" value="F:beta-tubulin binding"/>
    <property type="evidence" value="ECO:0007669"/>
    <property type="project" value="InterPro"/>
</dbReference>
<feature type="coiled-coil region" evidence="1">
    <location>
        <begin position="65"/>
        <end position="118"/>
    </location>
</feature>
<keyword evidence="1" id="KW-0175">Coiled coil</keyword>
<proteinExistence type="predicted"/>
<dbReference type="EMBL" id="HBFK01002663">
    <property type="protein sequence ID" value="CAD8735155.1"/>
    <property type="molecule type" value="Transcribed_RNA"/>
</dbReference>
<accession>A0A6T8H142</accession>
<dbReference type="AlphaFoldDB" id="A0A6T8H142"/>
<sequence>MTDFIEKFDESFKRESANLVETERRVVALMEHVSKQLARSAQVPTKDGFQDLQSEVAYKQRNLENSQSTAERLAQEEEMRKAELEKINNLDTKITKELANLQERRGTMEEELKTFQNIGGLRTEAEQTRAMLVRRKGDFDVRRKGLKTQVQNLSLEYDKIKQKLSSNETAMTLEALEQKLRHHQQNIFHLRDFIESKEAETDFSGVYEEVSKQVADVNGMLQQLAGRVY</sequence>
<protein>
    <submittedName>
        <fullName evidence="2">Uncharacterized protein</fullName>
    </submittedName>
</protein>
<evidence type="ECO:0000256" key="1">
    <source>
        <dbReference type="SAM" id="Coils"/>
    </source>
</evidence>
<dbReference type="GO" id="GO:0005929">
    <property type="term" value="C:cilium"/>
    <property type="evidence" value="ECO:0007669"/>
    <property type="project" value="TreeGrafter"/>
</dbReference>